<gene>
    <name evidence="7" type="ORF">SAMN05444273_1108</name>
</gene>
<protein>
    <submittedName>
        <fullName evidence="7">Cytochrome c</fullName>
    </submittedName>
</protein>
<feature type="domain" description="Cytochrome c" evidence="6">
    <location>
        <begin position="134"/>
        <end position="232"/>
    </location>
</feature>
<dbReference type="GO" id="GO:0009055">
    <property type="term" value="F:electron transfer activity"/>
    <property type="evidence" value="ECO:0007669"/>
    <property type="project" value="InterPro"/>
</dbReference>
<dbReference type="OrthoDB" id="7365807at2"/>
<dbReference type="Proteomes" id="UP000184144">
    <property type="component" value="Unassembled WGS sequence"/>
</dbReference>
<keyword evidence="3 4" id="KW-0408">Iron</keyword>
<dbReference type="Gene3D" id="3.40.190.10">
    <property type="entry name" value="Periplasmic binding protein-like II"/>
    <property type="match status" value="1"/>
</dbReference>
<dbReference type="SUPFAM" id="SSF46626">
    <property type="entry name" value="Cytochrome c"/>
    <property type="match status" value="1"/>
</dbReference>
<proteinExistence type="predicted"/>
<dbReference type="STRING" id="1486859.SAMN05444273_1108"/>
<accession>A0A1M5DSU2</accession>
<reference evidence="8" key="1">
    <citation type="submission" date="2016-11" db="EMBL/GenBank/DDBJ databases">
        <authorList>
            <person name="Varghese N."/>
            <person name="Submissions S."/>
        </authorList>
    </citation>
    <scope>NUCLEOTIDE SEQUENCE [LARGE SCALE GENOMIC DNA]</scope>
    <source>
        <strain evidence="8">DSM 100566</strain>
    </source>
</reference>
<name>A0A1M5DSU2_9RHOB</name>
<dbReference type="GO" id="GO:0046872">
    <property type="term" value="F:metal ion binding"/>
    <property type="evidence" value="ECO:0007669"/>
    <property type="project" value="UniProtKB-KW"/>
</dbReference>
<evidence type="ECO:0000313" key="8">
    <source>
        <dbReference type="Proteomes" id="UP000184144"/>
    </source>
</evidence>
<evidence type="ECO:0000256" key="4">
    <source>
        <dbReference type="PROSITE-ProRule" id="PRU00433"/>
    </source>
</evidence>
<evidence type="ECO:0000256" key="3">
    <source>
        <dbReference type="ARBA" id="ARBA00023004"/>
    </source>
</evidence>
<sequence>MRLIAVILVLLMPTTALAQDSGFRLAVPAVLEQSGFMQHIVPRFSLKHGIRITRVADTDFADARLGAEGVSVFAGLGQVWALQHDGHAGAAKFANWLRSEVGRNTIAAFQKDGAALFTSDVAPAVAKVQISFEGDPVQGEKLSFAHCGRCHVINETNRMKGMGATPSFGMLRTLGDWENRFATFYVLNPHPSFTQVADITPAFDPSRPPAIVPVEITQDEIEAILAYVATLAPADLGAPIQSQ</sequence>
<dbReference type="GO" id="GO:0020037">
    <property type="term" value="F:heme binding"/>
    <property type="evidence" value="ECO:0007669"/>
    <property type="project" value="InterPro"/>
</dbReference>
<keyword evidence="8" id="KW-1185">Reference proteome</keyword>
<dbReference type="RefSeq" id="WP_073145990.1">
    <property type="nucleotide sequence ID" value="NZ_FQUV01000010.1"/>
</dbReference>
<organism evidence="7 8">
    <name type="scientific">Litoreibacter ascidiaceicola</name>
    <dbReference type="NCBI Taxonomy" id="1486859"/>
    <lineage>
        <taxon>Bacteria</taxon>
        <taxon>Pseudomonadati</taxon>
        <taxon>Pseudomonadota</taxon>
        <taxon>Alphaproteobacteria</taxon>
        <taxon>Rhodobacterales</taxon>
        <taxon>Roseobacteraceae</taxon>
        <taxon>Litoreibacter</taxon>
    </lineage>
</organism>
<dbReference type="InterPro" id="IPR036909">
    <property type="entry name" value="Cyt_c-like_dom_sf"/>
</dbReference>
<evidence type="ECO:0000313" key="7">
    <source>
        <dbReference type="EMBL" id="SHF69852.1"/>
    </source>
</evidence>
<keyword evidence="2 4" id="KW-0479">Metal-binding</keyword>
<keyword evidence="5" id="KW-0732">Signal</keyword>
<dbReference type="PROSITE" id="PS51007">
    <property type="entry name" value="CYTC"/>
    <property type="match status" value="1"/>
</dbReference>
<dbReference type="Pfam" id="PF00034">
    <property type="entry name" value="Cytochrom_C"/>
    <property type="match status" value="1"/>
</dbReference>
<evidence type="ECO:0000256" key="2">
    <source>
        <dbReference type="ARBA" id="ARBA00022723"/>
    </source>
</evidence>
<feature type="signal peptide" evidence="5">
    <location>
        <begin position="1"/>
        <end position="18"/>
    </location>
</feature>
<dbReference type="AlphaFoldDB" id="A0A1M5DSU2"/>
<dbReference type="InterPro" id="IPR009056">
    <property type="entry name" value="Cyt_c-like_dom"/>
</dbReference>
<dbReference type="Gene3D" id="1.10.760.10">
    <property type="entry name" value="Cytochrome c-like domain"/>
    <property type="match status" value="1"/>
</dbReference>
<feature type="chain" id="PRO_5013110122" evidence="5">
    <location>
        <begin position="19"/>
        <end position="243"/>
    </location>
</feature>
<dbReference type="EMBL" id="FQUV01000010">
    <property type="protein sequence ID" value="SHF69852.1"/>
    <property type="molecule type" value="Genomic_DNA"/>
</dbReference>
<evidence type="ECO:0000256" key="1">
    <source>
        <dbReference type="ARBA" id="ARBA00022617"/>
    </source>
</evidence>
<keyword evidence="1 4" id="KW-0349">Heme</keyword>
<evidence type="ECO:0000256" key="5">
    <source>
        <dbReference type="SAM" id="SignalP"/>
    </source>
</evidence>
<evidence type="ECO:0000259" key="6">
    <source>
        <dbReference type="PROSITE" id="PS51007"/>
    </source>
</evidence>